<dbReference type="InterPro" id="IPR014710">
    <property type="entry name" value="RmlC-like_jellyroll"/>
</dbReference>
<dbReference type="SMART" id="SM00100">
    <property type="entry name" value="cNMP"/>
    <property type="match status" value="1"/>
</dbReference>
<keyword evidence="7" id="KW-1185">Reference proteome</keyword>
<dbReference type="EMBL" id="JACGXN010000003">
    <property type="protein sequence ID" value="MBA8879019.1"/>
    <property type="molecule type" value="Genomic_DNA"/>
</dbReference>
<evidence type="ECO:0000259" key="5">
    <source>
        <dbReference type="PROSITE" id="PS51063"/>
    </source>
</evidence>
<dbReference type="AlphaFoldDB" id="A0A839EJP6"/>
<evidence type="ECO:0000256" key="1">
    <source>
        <dbReference type="ARBA" id="ARBA00023015"/>
    </source>
</evidence>
<evidence type="ECO:0000256" key="2">
    <source>
        <dbReference type="ARBA" id="ARBA00023125"/>
    </source>
</evidence>
<dbReference type="Proteomes" id="UP000549052">
    <property type="component" value="Unassembled WGS sequence"/>
</dbReference>
<dbReference type="InterPro" id="IPR036390">
    <property type="entry name" value="WH_DNA-bd_sf"/>
</dbReference>
<gene>
    <name evidence="6" type="ORF">FHW16_002737</name>
</gene>
<dbReference type="PANTHER" id="PTHR24567:SF74">
    <property type="entry name" value="HTH-TYPE TRANSCRIPTIONAL REGULATOR ARCR"/>
    <property type="match status" value="1"/>
</dbReference>
<dbReference type="PANTHER" id="PTHR24567">
    <property type="entry name" value="CRP FAMILY TRANSCRIPTIONAL REGULATORY PROTEIN"/>
    <property type="match status" value="1"/>
</dbReference>
<feature type="domain" description="Cyclic nucleotide-binding" evidence="4">
    <location>
        <begin position="18"/>
        <end position="121"/>
    </location>
</feature>
<proteinExistence type="predicted"/>
<dbReference type="RefSeq" id="WP_182549693.1">
    <property type="nucleotide sequence ID" value="NZ_JACGXN010000003.1"/>
</dbReference>
<feature type="domain" description="HTH crp-type" evidence="5">
    <location>
        <begin position="151"/>
        <end position="224"/>
    </location>
</feature>
<evidence type="ECO:0000313" key="6">
    <source>
        <dbReference type="EMBL" id="MBA8879019.1"/>
    </source>
</evidence>
<organism evidence="6 7">
    <name type="scientific">Phyllobacterium myrsinacearum</name>
    <dbReference type="NCBI Taxonomy" id="28101"/>
    <lineage>
        <taxon>Bacteria</taxon>
        <taxon>Pseudomonadati</taxon>
        <taxon>Pseudomonadota</taxon>
        <taxon>Alphaproteobacteria</taxon>
        <taxon>Hyphomicrobiales</taxon>
        <taxon>Phyllobacteriaceae</taxon>
        <taxon>Phyllobacterium</taxon>
    </lineage>
</organism>
<dbReference type="PROSITE" id="PS50042">
    <property type="entry name" value="CNMP_BINDING_3"/>
    <property type="match status" value="1"/>
</dbReference>
<evidence type="ECO:0000256" key="3">
    <source>
        <dbReference type="ARBA" id="ARBA00023163"/>
    </source>
</evidence>
<evidence type="ECO:0000313" key="7">
    <source>
        <dbReference type="Proteomes" id="UP000549052"/>
    </source>
</evidence>
<reference evidence="6 7" key="1">
    <citation type="submission" date="2020-07" db="EMBL/GenBank/DDBJ databases">
        <title>Genomic Encyclopedia of Type Strains, Phase IV (KMG-V): Genome sequencing to study the core and pangenomes of soil and plant-associated prokaryotes.</title>
        <authorList>
            <person name="Whitman W."/>
        </authorList>
    </citation>
    <scope>NUCLEOTIDE SEQUENCE [LARGE SCALE GENOMIC DNA]</scope>
    <source>
        <strain evidence="6 7">AN3</strain>
    </source>
</reference>
<dbReference type="Gene3D" id="2.60.120.10">
    <property type="entry name" value="Jelly Rolls"/>
    <property type="match status" value="1"/>
</dbReference>
<dbReference type="PROSITE" id="PS51063">
    <property type="entry name" value="HTH_CRP_2"/>
    <property type="match status" value="1"/>
</dbReference>
<dbReference type="SUPFAM" id="SSF46785">
    <property type="entry name" value="Winged helix' DNA-binding domain"/>
    <property type="match status" value="1"/>
</dbReference>
<dbReference type="SUPFAM" id="SSF51206">
    <property type="entry name" value="cAMP-binding domain-like"/>
    <property type="match status" value="1"/>
</dbReference>
<dbReference type="CDD" id="cd00038">
    <property type="entry name" value="CAP_ED"/>
    <property type="match status" value="1"/>
</dbReference>
<dbReference type="InterPro" id="IPR036388">
    <property type="entry name" value="WH-like_DNA-bd_sf"/>
</dbReference>
<dbReference type="InterPro" id="IPR012318">
    <property type="entry name" value="HTH_CRP"/>
</dbReference>
<dbReference type="InterPro" id="IPR050397">
    <property type="entry name" value="Env_Response_Regulators"/>
</dbReference>
<dbReference type="GO" id="GO:0003677">
    <property type="term" value="F:DNA binding"/>
    <property type="evidence" value="ECO:0007669"/>
    <property type="project" value="UniProtKB-KW"/>
</dbReference>
<dbReference type="Gene3D" id="1.10.10.10">
    <property type="entry name" value="Winged helix-like DNA-binding domain superfamily/Winged helix DNA-binding domain"/>
    <property type="match status" value="1"/>
</dbReference>
<dbReference type="InterPro" id="IPR000595">
    <property type="entry name" value="cNMP-bd_dom"/>
</dbReference>
<keyword evidence="2" id="KW-0238">DNA-binding</keyword>
<keyword evidence="3" id="KW-0804">Transcription</keyword>
<dbReference type="GO" id="GO:0003700">
    <property type="term" value="F:DNA-binding transcription factor activity"/>
    <property type="evidence" value="ECO:0007669"/>
    <property type="project" value="TreeGrafter"/>
</dbReference>
<dbReference type="Pfam" id="PF00027">
    <property type="entry name" value="cNMP_binding"/>
    <property type="match status" value="1"/>
</dbReference>
<name>A0A839EJP6_9HYPH</name>
<sequence>MNAAIYEERTKELRELDFFKKLDAESLDYIVRNVRVKTYARGQVIYQQGDACTAFHALLSGGVSVYFCSAEGREVIVSELQVGDVLGDVELVSKCARQANAIADQTTRLLTIEKVIFERLIHTPIFATALMTGMSKRLHQVIEFAEGMSIYSLETRLARLLMNMSETYGKTVSDGILIDRTISQSQIGHLINASRPKINAQLQAWKYENLIRVKNNQITILNRRSLENLSRQHVYSS</sequence>
<keyword evidence="1" id="KW-0805">Transcription regulation</keyword>
<protein>
    <submittedName>
        <fullName evidence="6">CRP-like cAMP-binding protein</fullName>
    </submittedName>
</protein>
<dbReference type="Pfam" id="PF13545">
    <property type="entry name" value="HTH_Crp_2"/>
    <property type="match status" value="1"/>
</dbReference>
<evidence type="ECO:0000259" key="4">
    <source>
        <dbReference type="PROSITE" id="PS50042"/>
    </source>
</evidence>
<comment type="caution">
    <text evidence="6">The sequence shown here is derived from an EMBL/GenBank/DDBJ whole genome shotgun (WGS) entry which is preliminary data.</text>
</comment>
<accession>A0A839EJP6</accession>
<dbReference type="GO" id="GO:0005829">
    <property type="term" value="C:cytosol"/>
    <property type="evidence" value="ECO:0007669"/>
    <property type="project" value="TreeGrafter"/>
</dbReference>
<dbReference type="InterPro" id="IPR018490">
    <property type="entry name" value="cNMP-bd_dom_sf"/>
</dbReference>